<accession>A0ABS4FMD6</accession>
<comment type="caution">
    <text evidence="2">The sequence shown here is derived from an EMBL/GenBank/DDBJ whole genome shotgun (WGS) entry which is preliminary data.</text>
</comment>
<name>A0ABS4FMD6_9BACL</name>
<keyword evidence="3" id="KW-1185">Reference proteome</keyword>
<dbReference type="RefSeq" id="WP_210087408.1">
    <property type="nucleotide sequence ID" value="NZ_JAGGKG010000001.1"/>
</dbReference>
<feature type="signal peptide" evidence="1">
    <location>
        <begin position="1"/>
        <end position="23"/>
    </location>
</feature>
<feature type="chain" id="PRO_5045363714" description="Copper amine oxidase-like N-terminal domain-containing protein" evidence="1">
    <location>
        <begin position="24"/>
        <end position="574"/>
    </location>
</feature>
<dbReference type="EMBL" id="JAGGKG010000001">
    <property type="protein sequence ID" value="MBP1903744.1"/>
    <property type="molecule type" value="Genomic_DNA"/>
</dbReference>
<keyword evidence="1" id="KW-0732">Signal</keyword>
<organism evidence="2 3">
    <name type="scientific">Paenibacillus turicensis</name>
    <dbReference type="NCBI Taxonomy" id="160487"/>
    <lineage>
        <taxon>Bacteria</taxon>
        <taxon>Bacillati</taxon>
        <taxon>Bacillota</taxon>
        <taxon>Bacilli</taxon>
        <taxon>Bacillales</taxon>
        <taxon>Paenibacillaceae</taxon>
        <taxon>Paenibacillus</taxon>
    </lineage>
</organism>
<reference evidence="2 3" key="1">
    <citation type="submission" date="2021-03" db="EMBL/GenBank/DDBJ databases">
        <title>Genomic Encyclopedia of Type Strains, Phase IV (KMG-IV): sequencing the most valuable type-strain genomes for metagenomic binning, comparative biology and taxonomic classification.</title>
        <authorList>
            <person name="Goeker M."/>
        </authorList>
    </citation>
    <scope>NUCLEOTIDE SEQUENCE [LARGE SCALE GENOMIC DNA]</scope>
    <source>
        <strain evidence="2 3">DSM 14349</strain>
    </source>
</reference>
<proteinExistence type="predicted"/>
<dbReference type="Proteomes" id="UP001519272">
    <property type="component" value="Unassembled WGS sequence"/>
</dbReference>
<evidence type="ECO:0000313" key="2">
    <source>
        <dbReference type="EMBL" id="MBP1903744.1"/>
    </source>
</evidence>
<evidence type="ECO:0000313" key="3">
    <source>
        <dbReference type="Proteomes" id="UP001519272"/>
    </source>
</evidence>
<evidence type="ECO:0000256" key="1">
    <source>
        <dbReference type="SAM" id="SignalP"/>
    </source>
</evidence>
<gene>
    <name evidence="2" type="ORF">J2Z32_000356</name>
</gene>
<protein>
    <recommendedName>
        <fullName evidence="4">Copper amine oxidase-like N-terminal domain-containing protein</fullName>
    </recommendedName>
</protein>
<evidence type="ECO:0008006" key="4">
    <source>
        <dbReference type="Google" id="ProtNLM"/>
    </source>
</evidence>
<sequence>MKKLIVGLLVSLLVLSGFQTTTYADYVKAFESGWEWSADSVMLDGNIVSLEGHHQVGDNEPSYYALRDVAEILNGTSSQFQVTWNKKQRKIEILIGQAYVSDRDSNKQYFQIMNEAKLINSEFLVNGELIKLQGYDVKGNTFFQLPDLGKLVGFDYAYDKNNSIVFLSSKPPEGAIRVKSDFLAEFNGVESEFQRWKHPVHSNLVANSDQSISAINGNDDLASLTIETYEAGTYKLRESQKIAYELPLYGGFYSGKQYNYVVFGQSNEEENDGKEVIRIVRYDKQFKRVDSVSITGGASYTTIPFDAGSLRMAENDNQLVVHTSRQRYTTPDGLNHQSQLTIIVNTANMTVTNDLGRFQENHVSHSFDQYVAFDGNDHVLVDHGDAYPRALVLQKGNGMKYQEVNFFHIPGSIGANMTGVSIGGFEVTPNYYLLAWNSVDHSKVKNYTSYEMVGLEIDQRDVLLSVLPKNALSNSSAQKVKLATYIGTGKLASIPNLVKLSTDRWMVLWQEYDLEKRKGDLKYVRVNEQGQPVEDIHTRSNYSLSEVQPLVLGDQVVWYSDEGNRTLYTLPVTE</sequence>